<evidence type="ECO:0000313" key="6">
    <source>
        <dbReference type="EMBL" id="NHZ36632.1"/>
    </source>
</evidence>
<feature type="domain" description="LysM" evidence="5">
    <location>
        <begin position="228"/>
        <end position="283"/>
    </location>
</feature>
<evidence type="ECO:0000256" key="1">
    <source>
        <dbReference type="SAM" id="Coils"/>
    </source>
</evidence>
<protein>
    <submittedName>
        <fullName evidence="6">Pilus assembly protein FimV</fullName>
    </submittedName>
</protein>
<keyword evidence="3" id="KW-0472">Membrane</keyword>
<feature type="region of interest" description="Disordered" evidence="2">
    <location>
        <begin position="200"/>
        <end position="231"/>
    </location>
</feature>
<dbReference type="SMART" id="SM00257">
    <property type="entry name" value="LysM"/>
    <property type="match status" value="1"/>
</dbReference>
<dbReference type="InterPro" id="IPR020012">
    <property type="entry name" value="LysM_FimV"/>
</dbReference>
<dbReference type="NCBIfam" id="TIGR03504">
    <property type="entry name" value="FimV_Cterm"/>
    <property type="match status" value="1"/>
</dbReference>
<feature type="coiled-coil region" evidence="1">
    <location>
        <begin position="379"/>
        <end position="406"/>
    </location>
</feature>
<keyword evidence="7" id="KW-1185">Reference proteome</keyword>
<feature type="region of interest" description="Disordered" evidence="2">
    <location>
        <begin position="342"/>
        <end position="371"/>
    </location>
</feature>
<reference evidence="6 7" key="1">
    <citation type="submission" date="2019-09" db="EMBL/GenBank/DDBJ databases">
        <title>Taxonomy of Antarctic Massilia spp.: description of Massilia rubra sp. nov., Massilia aquatica sp. nov., Massilia mucilaginosa sp. nov., Massilia frigida sp. nov. isolated from streams, lakes and regoliths.</title>
        <authorList>
            <person name="Holochova P."/>
            <person name="Sedlacek I."/>
            <person name="Kralova S."/>
            <person name="Maslanova I."/>
            <person name="Busse H.-J."/>
            <person name="Stankova E."/>
            <person name="Vrbovska V."/>
            <person name="Kovarovic V."/>
            <person name="Bartak M."/>
            <person name="Svec P."/>
            <person name="Pantucek R."/>
        </authorList>
    </citation>
    <scope>NUCLEOTIDE SEQUENCE [LARGE SCALE GENOMIC DNA]</scope>
    <source>
        <strain evidence="6 7">CCM 8692</strain>
    </source>
</reference>
<evidence type="ECO:0000256" key="3">
    <source>
        <dbReference type="SAM" id="Phobius"/>
    </source>
</evidence>
<evidence type="ECO:0000256" key="2">
    <source>
        <dbReference type="SAM" id="MobiDB-lite"/>
    </source>
</evidence>
<organism evidence="6 7">
    <name type="scientific">Massilia rubra</name>
    <dbReference type="NCBI Taxonomy" id="2607910"/>
    <lineage>
        <taxon>Bacteria</taxon>
        <taxon>Pseudomonadati</taxon>
        <taxon>Pseudomonadota</taxon>
        <taxon>Betaproteobacteria</taxon>
        <taxon>Burkholderiales</taxon>
        <taxon>Oxalobacteraceae</taxon>
        <taxon>Telluria group</taxon>
        <taxon>Massilia</taxon>
    </lineage>
</organism>
<sequence>MHLNTRSKLTSFALKTLTGAVASAVFLSSSAYAAGLGKLTVLSALGQPLNAEIELTSVANDEASGLVAKLAPAEAFRQANIDFNPALLSLRFSVEQRGGRQFIKVTSSQPVNEPFVDMLLELSWGSSGRLVREYTFLLDPVEMRTTQTAQVSAPVDVLSQGSRATGATGTKPNSKADKAAAKAAAAAAAAAAKADAKAEAKADAAPAEPKSQEPRRAGGGAGKNAGESDYQVKRGDTLGKIAAQIKPADISLDMMLVALYRANPDAFAGNNMNRLKSGQILSVPEAAAIKGSDGEARGVVVAHAADFNAYRNKLAGQVASGAADKQPEKTQSATGKITAKVAERPTAANASQDQLKLSKATGPADAAAGKTGALTPEDKIAKERAMAEATKRVKELEKNVGDLEKIVTVKSKNGAAATTPAVPATPAVAPKPSITEAVSTKPPVTAPAVATPPAVVTPPAVTPPVASTPVASTPAVTPPVAADTPPAVAPVAPVAKPVVKPAPPPADPSFFDMLMENIVLVGAVIVALLAGLFGLSKWRERKQVERNPSEPSILGAPTDQAHSLFAETGGQSVDTNNSVFNSSFAPSASQLDTNEVDPVAEADVYIAYGRDAQAEEILKEALRTHPDRYPVRLKLLEIYAARKDQRAFESQASELYGMTKGQGDEWAQAAALGLSIDAMNPLYASAGSNAPAGDAGQPVALADQFDASAIDNGPHSALMDLDLDLGKDDTVTPAPVVAAAPPAKMEEEHTLDFDLGGLSFEPVTNTAPAATPAAEVLDEHHLSFDTPTAAPARVDLVKEETPDMDFNMDFNAPSTSAPAASTVSLSKPAADDFDLDGMNFELPQDTPGAAPSLANGDPFAADRAARAEAAPDFDMHSLDLDLPANASAEATALPDFDDIGSAGNAPAGELTPVQMEMETKLDLAIAYQEIGDKEGARELLDEVIKGGSAAQVAKANDMRIKLA</sequence>
<dbReference type="NCBIfam" id="TIGR03505">
    <property type="entry name" value="FimV_core"/>
    <property type="match status" value="1"/>
</dbReference>
<dbReference type="PROSITE" id="PS51782">
    <property type="entry name" value="LYSM"/>
    <property type="match status" value="1"/>
</dbReference>
<gene>
    <name evidence="6" type="ORF">F0185_23995</name>
</gene>
<keyword evidence="3" id="KW-1133">Transmembrane helix</keyword>
<keyword evidence="3" id="KW-0812">Transmembrane</keyword>
<keyword evidence="4" id="KW-0732">Signal</keyword>
<accession>A0ABX0LWX3</accession>
<dbReference type="EMBL" id="VUYU01000019">
    <property type="protein sequence ID" value="NHZ36632.1"/>
    <property type="molecule type" value="Genomic_DNA"/>
</dbReference>
<dbReference type="Gene3D" id="3.10.350.10">
    <property type="entry name" value="LysM domain"/>
    <property type="match status" value="1"/>
</dbReference>
<dbReference type="InterPro" id="IPR036779">
    <property type="entry name" value="LysM_dom_sf"/>
</dbReference>
<evidence type="ECO:0000259" key="5">
    <source>
        <dbReference type="PROSITE" id="PS51782"/>
    </source>
</evidence>
<feature type="transmembrane region" description="Helical" evidence="3">
    <location>
        <begin position="518"/>
        <end position="536"/>
    </location>
</feature>
<dbReference type="InterPro" id="IPR018392">
    <property type="entry name" value="LysM"/>
</dbReference>
<feature type="signal peptide" evidence="4">
    <location>
        <begin position="1"/>
        <end position="33"/>
    </location>
</feature>
<dbReference type="InterPro" id="IPR020011">
    <property type="entry name" value="FimV_C"/>
</dbReference>
<dbReference type="InterPro" id="IPR057840">
    <property type="entry name" value="FimV_N"/>
</dbReference>
<dbReference type="InterPro" id="IPR038440">
    <property type="entry name" value="FimV_C_sf"/>
</dbReference>
<evidence type="ECO:0000256" key="4">
    <source>
        <dbReference type="SAM" id="SignalP"/>
    </source>
</evidence>
<evidence type="ECO:0000313" key="7">
    <source>
        <dbReference type="Proteomes" id="UP000785613"/>
    </source>
</evidence>
<keyword evidence="1" id="KW-0175">Coiled coil</keyword>
<dbReference type="Gene3D" id="1.20.58.2200">
    <property type="match status" value="1"/>
</dbReference>
<name>A0ABX0LWX3_9BURK</name>
<dbReference type="Pfam" id="PF25800">
    <property type="entry name" value="FimV_N"/>
    <property type="match status" value="1"/>
</dbReference>
<feature type="chain" id="PRO_5045185079" evidence="4">
    <location>
        <begin position="34"/>
        <end position="963"/>
    </location>
</feature>
<dbReference type="CDD" id="cd00118">
    <property type="entry name" value="LysM"/>
    <property type="match status" value="1"/>
</dbReference>
<proteinExistence type="predicted"/>
<comment type="caution">
    <text evidence="6">The sequence shown here is derived from an EMBL/GenBank/DDBJ whole genome shotgun (WGS) entry which is preliminary data.</text>
</comment>
<dbReference type="Proteomes" id="UP000785613">
    <property type="component" value="Unassembled WGS sequence"/>
</dbReference>
<dbReference type="Pfam" id="PF01476">
    <property type="entry name" value="LysM"/>
    <property type="match status" value="1"/>
</dbReference>